<name>A0ABU9VQG4_9CLOT</name>
<dbReference type="RefSeq" id="WP_343184481.1">
    <property type="nucleotide sequence ID" value="NZ_JBCITM010000001.1"/>
</dbReference>
<feature type="domain" description="D-glutamate cyclase-like C-terminal" evidence="1">
    <location>
        <begin position="20"/>
        <end position="298"/>
    </location>
</feature>
<gene>
    <name evidence="2" type="ORF">AAIG11_01320</name>
</gene>
<organism evidence="2 3">
    <name type="scientific">Anoxynatronum sibiricum</name>
    <dbReference type="NCBI Taxonomy" id="210623"/>
    <lineage>
        <taxon>Bacteria</taxon>
        <taxon>Bacillati</taxon>
        <taxon>Bacillota</taxon>
        <taxon>Clostridia</taxon>
        <taxon>Eubacteriales</taxon>
        <taxon>Clostridiaceae</taxon>
        <taxon>Anoxynatronum</taxon>
    </lineage>
</organism>
<dbReference type="Proteomes" id="UP001407405">
    <property type="component" value="Unassembled WGS sequence"/>
</dbReference>
<dbReference type="PANTHER" id="PTHR32022">
    <property type="entry name" value="D-GLUTAMATE CYCLASE, MITOCHONDRIAL"/>
    <property type="match status" value="1"/>
</dbReference>
<dbReference type="Pfam" id="PF14336">
    <property type="entry name" value="GLUCM-like_C"/>
    <property type="match status" value="1"/>
</dbReference>
<comment type="caution">
    <text evidence="2">The sequence shown here is derived from an EMBL/GenBank/DDBJ whole genome shotgun (WGS) entry which is preliminary data.</text>
</comment>
<proteinExistence type="predicted"/>
<reference evidence="2 3" key="1">
    <citation type="submission" date="2024-04" db="EMBL/GenBank/DDBJ databases">
        <title>Genome sequencing and metabolic network reconstruction of aminoacids and betaine degradation by Anoxynatronum sibiricum.</title>
        <authorList>
            <person name="Detkova E.N."/>
            <person name="Boltjanskaja Y.V."/>
            <person name="Mardanov A.V."/>
            <person name="Kevbrin V."/>
        </authorList>
    </citation>
    <scope>NUCLEOTIDE SEQUENCE [LARGE SCALE GENOMIC DNA]</scope>
    <source>
        <strain evidence="2 3">Z-7981</strain>
    </source>
</reference>
<evidence type="ECO:0000259" key="1">
    <source>
        <dbReference type="Pfam" id="PF14336"/>
    </source>
</evidence>
<evidence type="ECO:0000313" key="3">
    <source>
        <dbReference type="Proteomes" id="UP001407405"/>
    </source>
</evidence>
<dbReference type="InterPro" id="IPR025504">
    <property type="entry name" value="GLUCM_C"/>
</dbReference>
<dbReference type="EMBL" id="JBCITM010000001">
    <property type="protein sequence ID" value="MEN1759100.1"/>
    <property type="molecule type" value="Genomic_DNA"/>
</dbReference>
<keyword evidence="3" id="KW-1185">Reference proteome</keyword>
<dbReference type="PANTHER" id="PTHR32022:SF10">
    <property type="entry name" value="D-GLUTAMATE CYCLASE, MITOCHONDRIAL"/>
    <property type="match status" value="1"/>
</dbReference>
<sequence length="317" mass="33944">MSQQLITHPPLHLKSSFTFLSQLIRQDPGARGFAPTAPVDDFSQATVSLFSARKILVLTGFCVIDAMAGETDGLTGALVMASSLSSLNKSVGIVTDKYSASLLRAGLQAGFPQIAAEIVIHVIPTQQSEADEALEKLFTTYHPDYVIAIERPGKASDGHSYSMRGEPLNHVIPQFDSLFEICRRQACSTLAIGDGGNELGMGRLNTYIHQHVPLGDKIACVTPADYLIPTGVSNWAAYGLAAALSLITGNMLCPSAETEIITLKAMVAAGAVDGCTKKQTVTVDGLSLESYMTPIRQIIDFVSHHQAELNGKELFHD</sequence>
<accession>A0ABU9VQG4</accession>
<protein>
    <submittedName>
        <fullName evidence="2">DUF4392 domain-containing protein</fullName>
    </submittedName>
</protein>
<evidence type="ECO:0000313" key="2">
    <source>
        <dbReference type="EMBL" id="MEN1759100.1"/>
    </source>
</evidence>
<dbReference type="Gene3D" id="3.90.1640.20">
    <property type="entry name" value="TON_0340"/>
    <property type="match status" value="1"/>
</dbReference>